<dbReference type="InterPro" id="IPR014044">
    <property type="entry name" value="CAP_dom"/>
</dbReference>
<accession>A0A5M3T6A4</accession>
<dbReference type="Proteomes" id="UP000326169">
    <property type="component" value="Unassembled WGS sequence"/>
</dbReference>
<reference evidence="2 3" key="1">
    <citation type="journal article" date="2019" name="J Genomics">
        <title>The Draft Genome of a Hydrogen-producing Cyanobacterium, Arthrospira platensis NIES-46.</title>
        <authorList>
            <person name="Suzuki S."/>
            <person name="Yamaguchi H."/>
            <person name="Kawachi M."/>
        </authorList>
    </citation>
    <scope>NUCLEOTIDE SEQUENCE [LARGE SCALE GENOMIC DNA]</scope>
    <source>
        <strain evidence="2 3">NIES-46</strain>
    </source>
</reference>
<dbReference type="SUPFAM" id="SSF55797">
    <property type="entry name" value="PR-1-like"/>
    <property type="match status" value="1"/>
</dbReference>
<dbReference type="PANTHER" id="PTHR31157:SF1">
    <property type="entry name" value="SCP DOMAIN-CONTAINING PROTEIN"/>
    <property type="match status" value="1"/>
</dbReference>
<protein>
    <recommendedName>
        <fullName evidence="1">SCP domain-containing protein</fullName>
    </recommendedName>
</protein>
<dbReference type="InterPro" id="IPR035940">
    <property type="entry name" value="CAP_sf"/>
</dbReference>
<comment type="caution">
    <text evidence="2">The sequence shown here is derived from an EMBL/GenBank/DDBJ whole genome shotgun (WGS) entry which is preliminary data.</text>
</comment>
<sequence length="172" mass="19401">MTRNLMALASVGMGLILGYHFLPEVGFFSVVNPSNYVIASTRDIASLERQVHQQVNEYRQSRGLSPLQLDSRISNESRRHSEDMATGRVRFSHDGSKERFEAVGSQIRFRQIAENLAYNYGYADPVKQAVKGWIDSPGHHKNMIGDYSLTGIGVAINAKGEYYFTQIFVRPQ</sequence>
<evidence type="ECO:0000313" key="3">
    <source>
        <dbReference type="Proteomes" id="UP000326169"/>
    </source>
</evidence>
<organism evidence="2 3">
    <name type="scientific">Limnospira platensis NIES-46</name>
    <dbReference type="NCBI Taxonomy" id="1236695"/>
    <lineage>
        <taxon>Bacteria</taxon>
        <taxon>Bacillati</taxon>
        <taxon>Cyanobacteriota</taxon>
        <taxon>Cyanophyceae</taxon>
        <taxon>Oscillatoriophycideae</taxon>
        <taxon>Oscillatoriales</taxon>
        <taxon>Sirenicapillariaceae</taxon>
        <taxon>Limnospira</taxon>
    </lineage>
</organism>
<name>A0A5M3T6A4_LIMPL</name>
<feature type="domain" description="SCP" evidence="1">
    <location>
        <begin position="54"/>
        <end position="168"/>
    </location>
</feature>
<dbReference type="EMBL" id="BIMW01000125">
    <property type="protein sequence ID" value="GCE95233.1"/>
    <property type="molecule type" value="Genomic_DNA"/>
</dbReference>
<dbReference type="PANTHER" id="PTHR31157">
    <property type="entry name" value="SCP DOMAIN-CONTAINING PROTEIN"/>
    <property type="match status" value="1"/>
</dbReference>
<dbReference type="CDD" id="cd05379">
    <property type="entry name" value="CAP_bacterial"/>
    <property type="match status" value="1"/>
</dbReference>
<evidence type="ECO:0000259" key="1">
    <source>
        <dbReference type="Pfam" id="PF00188"/>
    </source>
</evidence>
<proteinExistence type="predicted"/>
<dbReference type="RefSeq" id="WP_006617450.1">
    <property type="nucleotide sequence ID" value="NZ_BIMW01000125.1"/>
</dbReference>
<dbReference type="Gene3D" id="3.40.33.10">
    <property type="entry name" value="CAP"/>
    <property type="match status" value="1"/>
</dbReference>
<evidence type="ECO:0000313" key="2">
    <source>
        <dbReference type="EMBL" id="GCE95233.1"/>
    </source>
</evidence>
<dbReference type="GeneID" id="301684085"/>
<gene>
    <name evidence="2" type="ORF">NIES46_32950</name>
</gene>
<keyword evidence="3" id="KW-1185">Reference proteome</keyword>
<dbReference type="Pfam" id="PF00188">
    <property type="entry name" value="CAP"/>
    <property type="match status" value="1"/>
</dbReference>